<dbReference type="Pfam" id="PF01809">
    <property type="entry name" value="YidD"/>
    <property type="match status" value="1"/>
</dbReference>
<dbReference type="InterPro" id="IPR002696">
    <property type="entry name" value="Membr_insert_effic_factor_YidD"/>
</dbReference>
<comment type="caution">
    <text evidence="2">The sequence shown here is derived from an EMBL/GenBank/DDBJ whole genome shotgun (WGS) entry which is preliminary data.</text>
</comment>
<dbReference type="SMART" id="SM01234">
    <property type="entry name" value="Haemolytic"/>
    <property type="match status" value="1"/>
</dbReference>
<dbReference type="RefSeq" id="WP_101953995.1">
    <property type="nucleotide sequence ID" value="NZ_PKHE01000005.1"/>
</dbReference>
<evidence type="ECO:0000313" key="2">
    <source>
        <dbReference type="EMBL" id="PKY89674.1"/>
    </source>
</evidence>
<protein>
    <recommendedName>
        <fullName evidence="1">Putative membrane protein insertion efficiency factor</fullName>
    </recommendedName>
</protein>
<dbReference type="EMBL" id="PKHE01000005">
    <property type="protein sequence ID" value="PKY89674.1"/>
    <property type="molecule type" value="Genomic_DNA"/>
</dbReference>
<keyword evidence="1" id="KW-1003">Cell membrane</keyword>
<evidence type="ECO:0000256" key="1">
    <source>
        <dbReference type="HAMAP-Rule" id="MF_00386"/>
    </source>
</evidence>
<proteinExistence type="inferred from homology"/>
<reference evidence="2 3" key="1">
    <citation type="submission" date="2017-12" db="EMBL/GenBank/DDBJ databases">
        <title>Phylogenetic diversity of female urinary microbiome.</title>
        <authorList>
            <person name="Thomas-White K."/>
            <person name="Wolfe A.J."/>
        </authorList>
    </citation>
    <scope>NUCLEOTIDE SEQUENCE [LARGE SCALE GENOMIC DNA]</scope>
    <source>
        <strain evidence="2 3">UMB0898</strain>
    </source>
</reference>
<comment type="subcellular location">
    <subcellularLocation>
        <location evidence="1">Cell membrane</location>
        <topology evidence="1">Peripheral membrane protein</topology>
        <orientation evidence="1">Cytoplasmic side</orientation>
    </subcellularLocation>
</comment>
<gene>
    <name evidence="2" type="ORF">CYJ57_02910</name>
</gene>
<organism evidence="2 3">
    <name type="scientific">Falseniella ignava</name>
    <dbReference type="NCBI Taxonomy" id="137730"/>
    <lineage>
        <taxon>Bacteria</taxon>
        <taxon>Bacillati</taxon>
        <taxon>Bacillota</taxon>
        <taxon>Bacilli</taxon>
        <taxon>Lactobacillales</taxon>
        <taxon>Aerococcaceae</taxon>
        <taxon>Falseniella</taxon>
    </lineage>
</organism>
<dbReference type="PANTHER" id="PTHR33383">
    <property type="entry name" value="MEMBRANE PROTEIN INSERTION EFFICIENCY FACTOR-RELATED"/>
    <property type="match status" value="1"/>
</dbReference>
<dbReference type="AlphaFoldDB" id="A0A2I1K1Y5"/>
<accession>A0A2I1K1Y5</accession>
<dbReference type="NCBIfam" id="TIGR00278">
    <property type="entry name" value="membrane protein insertion efficiency factor YidD"/>
    <property type="match status" value="1"/>
</dbReference>
<dbReference type="GO" id="GO:0005886">
    <property type="term" value="C:plasma membrane"/>
    <property type="evidence" value="ECO:0007669"/>
    <property type="project" value="UniProtKB-SubCell"/>
</dbReference>
<comment type="function">
    <text evidence="1">Could be involved in insertion of integral membrane proteins into the membrane.</text>
</comment>
<keyword evidence="1" id="KW-0472">Membrane</keyword>
<comment type="similarity">
    <text evidence="1">Belongs to the UPF0161 family.</text>
</comment>
<name>A0A2I1K1Y5_9LACT</name>
<dbReference type="HAMAP" id="MF_00386">
    <property type="entry name" value="UPF0161_YidD"/>
    <property type="match status" value="1"/>
</dbReference>
<sequence length="97" mass="11295">MEKLFIKLIHGYQRYISPGLPPSCRYHPSCSNYMIQAIQRHGMFKGVVMGTARIIRCNPFVKGGIDYVPDYFTIHRNPLSPEEQHEVELARMMNQKL</sequence>
<evidence type="ECO:0000313" key="3">
    <source>
        <dbReference type="Proteomes" id="UP000234384"/>
    </source>
</evidence>
<dbReference type="OrthoDB" id="9801753at2"/>
<dbReference type="PANTHER" id="PTHR33383:SF1">
    <property type="entry name" value="MEMBRANE PROTEIN INSERTION EFFICIENCY FACTOR-RELATED"/>
    <property type="match status" value="1"/>
</dbReference>
<dbReference type="Proteomes" id="UP000234384">
    <property type="component" value="Unassembled WGS sequence"/>
</dbReference>